<dbReference type="InterPro" id="IPR004143">
    <property type="entry name" value="BPL_LPL_catalytic"/>
</dbReference>
<dbReference type="Gene3D" id="3.30.390.50">
    <property type="entry name" value="CO dehydrogenase flavoprotein, C-terminal domain"/>
    <property type="match status" value="1"/>
</dbReference>
<dbReference type="Pfam" id="PF21948">
    <property type="entry name" value="LplA-B_cat"/>
    <property type="match status" value="1"/>
</dbReference>
<evidence type="ECO:0000256" key="1">
    <source>
        <dbReference type="ARBA" id="ARBA00005085"/>
    </source>
</evidence>
<evidence type="ECO:0000256" key="2">
    <source>
        <dbReference type="ARBA" id="ARBA00005124"/>
    </source>
</evidence>
<dbReference type="RefSeq" id="WP_063626267.1">
    <property type="nucleotide sequence ID" value="NZ_LVLH01000040.1"/>
</dbReference>
<evidence type="ECO:0000256" key="3">
    <source>
        <dbReference type="ARBA" id="ARBA00012367"/>
    </source>
</evidence>
<organism evidence="9 10">
    <name type="scientific">Mycoplasmopsis gallinarum</name>
    <dbReference type="NCBI Taxonomy" id="29557"/>
    <lineage>
        <taxon>Bacteria</taxon>
        <taxon>Bacillati</taxon>
        <taxon>Mycoplasmatota</taxon>
        <taxon>Mycoplasmoidales</taxon>
        <taxon>Metamycoplasmataceae</taxon>
        <taxon>Mycoplasmopsis</taxon>
    </lineage>
</organism>
<comment type="pathway">
    <text evidence="2">Protein modification; protein lipoylation via exogenous pathway; protein N(6)-(lipoyl)lysine from lipoate: step 1/2.</text>
</comment>
<evidence type="ECO:0000256" key="5">
    <source>
        <dbReference type="ARBA" id="ARBA00022741"/>
    </source>
</evidence>
<dbReference type="Proteomes" id="UP000076983">
    <property type="component" value="Unassembled WGS sequence"/>
</dbReference>
<dbReference type="InterPro" id="IPR045864">
    <property type="entry name" value="aa-tRNA-synth_II/BPL/LPL"/>
</dbReference>
<accession>A0A168RAD1</accession>
<feature type="domain" description="BPL/LPL catalytic" evidence="8">
    <location>
        <begin position="26"/>
        <end position="212"/>
    </location>
</feature>
<dbReference type="InterPro" id="IPR019491">
    <property type="entry name" value="Lipoate_protein_ligase_C"/>
</dbReference>
<evidence type="ECO:0000256" key="6">
    <source>
        <dbReference type="ARBA" id="ARBA00022840"/>
    </source>
</evidence>
<dbReference type="GO" id="GO:0005737">
    <property type="term" value="C:cytoplasm"/>
    <property type="evidence" value="ECO:0007669"/>
    <property type="project" value="TreeGrafter"/>
</dbReference>
<dbReference type="EC" id="6.3.1.20" evidence="3"/>
<dbReference type="EMBL" id="LVLH01000040">
    <property type="protein sequence ID" value="OAB48777.1"/>
    <property type="molecule type" value="Genomic_DNA"/>
</dbReference>
<comment type="catalytic activity">
    <reaction evidence="7">
        <text>L-lysyl-[lipoyl-carrier protein] + (R)-lipoate + ATP = N(6)-[(R)-lipoyl]-L-lysyl-[lipoyl-carrier protein] + AMP + diphosphate + H(+)</text>
        <dbReference type="Rhea" id="RHEA:49288"/>
        <dbReference type="Rhea" id="RHEA-COMP:10500"/>
        <dbReference type="Rhea" id="RHEA-COMP:10502"/>
        <dbReference type="ChEBI" id="CHEBI:15378"/>
        <dbReference type="ChEBI" id="CHEBI:29969"/>
        <dbReference type="ChEBI" id="CHEBI:30616"/>
        <dbReference type="ChEBI" id="CHEBI:33019"/>
        <dbReference type="ChEBI" id="CHEBI:83088"/>
        <dbReference type="ChEBI" id="CHEBI:83099"/>
        <dbReference type="ChEBI" id="CHEBI:456215"/>
        <dbReference type="EC" id="6.3.1.20"/>
    </reaction>
</comment>
<evidence type="ECO:0000313" key="9">
    <source>
        <dbReference type="EMBL" id="OAB48777.1"/>
    </source>
</evidence>
<evidence type="ECO:0000259" key="8">
    <source>
        <dbReference type="PROSITE" id="PS51733"/>
    </source>
</evidence>
<dbReference type="NCBIfam" id="TIGR00545">
    <property type="entry name" value="lipoyltrans"/>
    <property type="match status" value="1"/>
</dbReference>
<dbReference type="GO" id="GO:0016979">
    <property type="term" value="F:lipoate-protein ligase activity"/>
    <property type="evidence" value="ECO:0007669"/>
    <property type="project" value="UniProtKB-EC"/>
</dbReference>
<dbReference type="SUPFAM" id="SSF55681">
    <property type="entry name" value="Class II aaRS and biotin synthetases"/>
    <property type="match status" value="1"/>
</dbReference>
<keyword evidence="6" id="KW-0067">ATP-binding</keyword>
<keyword evidence="5" id="KW-0547">Nucleotide-binding</keyword>
<reference evidence="9 10" key="1">
    <citation type="submission" date="2016-03" db="EMBL/GenBank/DDBJ databases">
        <title>Genome sequence of Mycoplasma gallinarum strain Mgn_IPT.</title>
        <authorList>
            <person name="Yacoub E."/>
            <person name="Sirand-Pugnet P."/>
            <person name="Barre A."/>
            <person name="Maurier F."/>
            <person name="Blanchard A."/>
            <person name="Ben Abdelmoumen B.M."/>
        </authorList>
    </citation>
    <scope>NUCLEOTIDE SEQUENCE [LARGE SCALE GENOMIC DNA]</scope>
    <source>
        <strain evidence="9 10">Mgn_IPT</strain>
    </source>
</reference>
<dbReference type="PATRIC" id="fig|29557.3.peg.490"/>
<dbReference type="CDD" id="cd16443">
    <property type="entry name" value="LplA"/>
    <property type="match status" value="1"/>
</dbReference>
<gene>
    <name evidence="9" type="primary">lplA</name>
    <name evidence="9" type="ORF">MGALLINA_04940</name>
</gene>
<protein>
    <recommendedName>
        <fullName evidence="3">lipoate--protein ligase</fullName>
        <ecNumber evidence="3">6.3.1.20</ecNumber>
    </recommendedName>
</protein>
<comment type="pathway">
    <text evidence="1">Protein modification; protein lipoylation via exogenous pathway; protein N(6)-(lipoyl)lysine from lipoate: step 2/2.</text>
</comment>
<dbReference type="InterPro" id="IPR004562">
    <property type="entry name" value="LipoylTrfase_LipoateP_Ligase"/>
</dbReference>
<dbReference type="AlphaFoldDB" id="A0A168RAD1"/>
<evidence type="ECO:0000256" key="7">
    <source>
        <dbReference type="ARBA" id="ARBA00048037"/>
    </source>
</evidence>
<dbReference type="OrthoDB" id="9788148at2"/>
<keyword evidence="10" id="KW-1185">Reference proteome</keyword>
<evidence type="ECO:0000256" key="4">
    <source>
        <dbReference type="ARBA" id="ARBA00022598"/>
    </source>
</evidence>
<dbReference type="PANTHER" id="PTHR12561">
    <property type="entry name" value="LIPOATE-PROTEIN LIGASE"/>
    <property type="match status" value="1"/>
</dbReference>
<dbReference type="PROSITE" id="PS51733">
    <property type="entry name" value="BPL_LPL_CATALYTIC"/>
    <property type="match status" value="1"/>
</dbReference>
<dbReference type="SUPFAM" id="SSF82649">
    <property type="entry name" value="SufE/NifU"/>
    <property type="match status" value="1"/>
</dbReference>
<dbReference type="Pfam" id="PF10437">
    <property type="entry name" value="Lip_prot_lig_C"/>
    <property type="match status" value="1"/>
</dbReference>
<dbReference type="STRING" id="29557.MGALLINA_04940"/>
<evidence type="ECO:0000313" key="10">
    <source>
        <dbReference type="Proteomes" id="UP000076983"/>
    </source>
</evidence>
<keyword evidence="4 9" id="KW-0436">Ligase</keyword>
<dbReference type="GO" id="GO:0005524">
    <property type="term" value="F:ATP binding"/>
    <property type="evidence" value="ECO:0007669"/>
    <property type="project" value="UniProtKB-KW"/>
</dbReference>
<dbReference type="Gene3D" id="3.30.930.10">
    <property type="entry name" value="Bira Bifunctional Protein, Domain 2"/>
    <property type="match status" value="1"/>
</dbReference>
<dbReference type="PANTHER" id="PTHR12561:SF3">
    <property type="entry name" value="LIPOYLTRANSFERASE 1, MITOCHONDRIAL"/>
    <property type="match status" value="1"/>
</dbReference>
<comment type="caution">
    <text evidence="9">The sequence shown here is derived from an EMBL/GenBank/DDBJ whole genome shotgun (WGS) entry which is preliminary data.</text>
</comment>
<dbReference type="UniPathway" id="UPA00537">
    <property type="reaction ID" value="UER00594"/>
</dbReference>
<dbReference type="GO" id="GO:0017118">
    <property type="term" value="F:lipoyltransferase activity"/>
    <property type="evidence" value="ECO:0007669"/>
    <property type="project" value="TreeGrafter"/>
</dbReference>
<dbReference type="GO" id="GO:0009249">
    <property type="term" value="P:protein lipoylation"/>
    <property type="evidence" value="ECO:0007669"/>
    <property type="project" value="InterPro"/>
</dbReference>
<name>A0A168RAD1_9BACT</name>
<proteinExistence type="predicted"/>
<sequence length="327" mass="37626">MKIFKINETSPYVTLSIENLIMNDEDIKGDILILYQHNNAIIIGNNQNAYEEINREYVKEKNIELARRLSGGGAVYHDLGNINFSFITYYNKKSGYERFLKPIIDYLKSLGLNAEFHGRNDVLVNGAKISGNAQYINNKNRIVSHGTLLFNVDLTVLSKALNPSKIKYESKGIQSVRKRVTNILEELPVKITAEEFINKLIDFFIKNYDSSLEEIPYKKYEKELSELKNKFSSEDWIYNKSANFSFSNTEKFQGGILSVKANVENGKIINLVFEGDFLSKRNIKEIEKLFDNITLSEKEITKILESINLEEYFGTIKKEEILKLILG</sequence>